<name>Q07P38_RHOP5</name>
<evidence type="ECO:0000313" key="4">
    <source>
        <dbReference type="EMBL" id="ABJ06296.1"/>
    </source>
</evidence>
<feature type="modified residue" description="Phosphohistidine" evidence="2">
    <location>
        <position position="92"/>
    </location>
</feature>
<dbReference type="STRING" id="316055.RPE_2356"/>
<dbReference type="HOGENOM" id="CLU_121898_0_0_5"/>
<feature type="domain" description="HPt" evidence="3">
    <location>
        <begin position="45"/>
        <end position="152"/>
    </location>
</feature>
<protein>
    <submittedName>
        <fullName evidence="4">Hpt protein</fullName>
    </submittedName>
</protein>
<evidence type="ECO:0000259" key="3">
    <source>
        <dbReference type="PROSITE" id="PS50894"/>
    </source>
</evidence>
<dbReference type="GO" id="GO:0004672">
    <property type="term" value="F:protein kinase activity"/>
    <property type="evidence" value="ECO:0007669"/>
    <property type="project" value="UniProtKB-ARBA"/>
</dbReference>
<dbReference type="eggNOG" id="COG2198">
    <property type="taxonomic scope" value="Bacteria"/>
</dbReference>
<accession>Q07P38</accession>
<dbReference type="AlphaFoldDB" id="Q07P38"/>
<organism evidence="4">
    <name type="scientific">Rhodopseudomonas palustris (strain BisA53)</name>
    <dbReference type="NCBI Taxonomy" id="316055"/>
    <lineage>
        <taxon>Bacteria</taxon>
        <taxon>Pseudomonadati</taxon>
        <taxon>Pseudomonadota</taxon>
        <taxon>Alphaproteobacteria</taxon>
        <taxon>Hyphomicrobiales</taxon>
        <taxon>Nitrobacteraceae</taxon>
        <taxon>Rhodopseudomonas</taxon>
    </lineage>
</organism>
<dbReference type="SUPFAM" id="SSF47226">
    <property type="entry name" value="Histidine-containing phosphotransfer domain, HPT domain"/>
    <property type="match status" value="1"/>
</dbReference>
<dbReference type="KEGG" id="rpe:RPE_2356"/>
<reference evidence="4" key="1">
    <citation type="submission" date="2006-09" db="EMBL/GenBank/DDBJ databases">
        <title>Complete sequence of Rhodopseudomonas palustris BisA53.</title>
        <authorList>
            <consortium name="US DOE Joint Genome Institute"/>
            <person name="Copeland A."/>
            <person name="Lucas S."/>
            <person name="Lapidus A."/>
            <person name="Barry K."/>
            <person name="Detter J.C."/>
            <person name="Glavina del Rio T."/>
            <person name="Hammon N."/>
            <person name="Israni S."/>
            <person name="Dalin E."/>
            <person name="Tice H."/>
            <person name="Pitluck S."/>
            <person name="Chain P."/>
            <person name="Malfatti S."/>
            <person name="Shin M."/>
            <person name="Vergez L."/>
            <person name="Schmutz J."/>
            <person name="Larimer F."/>
            <person name="Land M."/>
            <person name="Hauser L."/>
            <person name="Pelletier D.A."/>
            <person name="Kyrpides N."/>
            <person name="Kim E."/>
            <person name="Harwood C.S."/>
            <person name="Oda Y."/>
            <person name="Richardson P."/>
        </authorList>
    </citation>
    <scope>NUCLEOTIDE SEQUENCE [LARGE SCALE GENOMIC DNA]</scope>
    <source>
        <strain evidence="4">BisA53</strain>
    </source>
</reference>
<dbReference type="InterPro" id="IPR008207">
    <property type="entry name" value="Sig_transdc_His_kin_Hpt_dom"/>
</dbReference>
<proteinExistence type="predicted"/>
<keyword evidence="2" id="KW-0597">Phosphoprotein</keyword>
<dbReference type="OrthoDB" id="9786548at2"/>
<dbReference type="Pfam" id="PF01627">
    <property type="entry name" value="Hpt"/>
    <property type="match status" value="1"/>
</dbReference>
<gene>
    <name evidence="4" type="ordered locus">RPE_2356</name>
</gene>
<dbReference type="Gene3D" id="1.20.120.160">
    <property type="entry name" value="HPT domain"/>
    <property type="match status" value="1"/>
</dbReference>
<dbReference type="GO" id="GO:0000160">
    <property type="term" value="P:phosphorelay signal transduction system"/>
    <property type="evidence" value="ECO:0007669"/>
    <property type="project" value="UniProtKB-KW"/>
</dbReference>
<evidence type="ECO:0000256" key="1">
    <source>
        <dbReference type="ARBA" id="ARBA00023012"/>
    </source>
</evidence>
<dbReference type="EMBL" id="CP000463">
    <property type="protein sequence ID" value="ABJ06296.1"/>
    <property type="molecule type" value="Genomic_DNA"/>
</dbReference>
<evidence type="ECO:0000256" key="2">
    <source>
        <dbReference type="PROSITE-ProRule" id="PRU00110"/>
    </source>
</evidence>
<dbReference type="InterPro" id="IPR036641">
    <property type="entry name" value="HPT_dom_sf"/>
</dbReference>
<dbReference type="PROSITE" id="PS50894">
    <property type="entry name" value="HPT"/>
    <property type="match status" value="1"/>
</dbReference>
<sequence length="192" mass="20998">MAKPKPPALKVETFADHQVITQPNPLRRAVRVISDDEADDPIARAEQALAALSGEFNDWMASECQRLTAAYDAATRHGYSKATRDELFRAAHDIKGEAATFGYPSAAAAAESLCRIIDHAPDLAKVPAELLGNHVKAILAIVREHARIDRFGVEHELSRRLRAVADDYLTAVNHDRPEHLEAILAPSLVPAD</sequence>
<keyword evidence="1" id="KW-0902">Two-component regulatory system</keyword>